<keyword evidence="1" id="KW-0732">Signal</keyword>
<evidence type="ECO:0000313" key="3">
    <source>
        <dbReference type="Proteomes" id="UP001162734"/>
    </source>
</evidence>
<reference evidence="3" key="1">
    <citation type="journal article" date="2022" name="Int. J. Syst. Evol. Microbiol.">
        <title>Anaeromyxobacter oryzae sp. nov., Anaeromyxobacter diazotrophicus sp. nov. and Anaeromyxobacter paludicola sp. nov., isolated from paddy soils.</title>
        <authorList>
            <person name="Itoh H."/>
            <person name="Xu Z."/>
            <person name="Mise K."/>
            <person name="Masuda Y."/>
            <person name="Ushijima N."/>
            <person name="Hayakawa C."/>
            <person name="Shiratori Y."/>
            <person name="Senoo K."/>
        </authorList>
    </citation>
    <scope>NUCLEOTIDE SEQUENCE [LARGE SCALE GENOMIC DNA]</scope>
    <source>
        <strain evidence="3">Red630</strain>
    </source>
</reference>
<dbReference type="EMBL" id="AP025592">
    <property type="protein sequence ID" value="BDG09737.1"/>
    <property type="molecule type" value="Genomic_DNA"/>
</dbReference>
<evidence type="ECO:0000313" key="2">
    <source>
        <dbReference type="EMBL" id="BDG09737.1"/>
    </source>
</evidence>
<dbReference type="Proteomes" id="UP001162734">
    <property type="component" value="Chromosome"/>
</dbReference>
<protein>
    <submittedName>
        <fullName evidence="2">Uncharacterized protein</fullName>
    </submittedName>
</protein>
<keyword evidence="3" id="KW-1185">Reference proteome</keyword>
<name>A0ABN6N918_9BACT</name>
<accession>A0ABN6N918</accession>
<proteinExistence type="predicted"/>
<sequence>MRLALGLVLFLALLPPTAAHAKRAVPKKVPPVIQAGVRYVFPHFTDDDGTWIKSGLVQARDEKTNALLWSIQLYEVWLNPRMEGDVQDVAINSARIEGDRLIVTNERNHTYAVDLVRRTAVEVLTWPHPPSCVQR</sequence>
<evidence type="ECO:0000256" key="1">
    <source>
        <dbReference type="SAM" id="SignalP"/>
    </source>
</evidence>
<feature type="chain" id="PRO_5046847047" evidence="1">
    <location>
        <begin position="22"/>
        <end position="135"/>
    </location>
</feature>
<gene>
    <name evidence="2" type="ORF">AMPC_28500</name>
</gene>
<organism evidence="2 3">
    <name type="scientific">Anaeromyxobacter paludicola</name>
    <dbReference type="NCBI Taxonomy" id="2918171"/>
    <lineage>
        <taxon>Bacteria</taxon>
        <taxon>Pseudomonadati</taxon>
        <taxon>Myxococcota</taxon>
        <taxon>Myxococcia</taxon>
        <taxon>Myxococcales</taxon>
        <taxon>Cystobacterineae</taxon>
        <taxon>Anaeromyxobacteraceae</taxon>
        <taxon>Anaeromyxobacter</taxon>
    </lineage>
</organism>
<feature type="signal peptide" evidence="1">
    <location>
        <begin position="1"/>
        <end position="21"/>
    </location>
</feature>